<evidence type="ECO:0000256" key="6">
    <source>
        <dbReference type="ARBA" id="ARBA00022989"/>
    </source>
</evidence>
<keyword evidence="5" id="KW-0067">ATP-binding</keyword>
<comment type="subcellular location">
    <subcellularLocation>
        <location evidence="1">Membrane</location>
        <topology evidence="1">Multi-pass membrane protein</topology>
    </subcellularLocation>
</comment>
<protein>
    <submittedName>
        <fullName evidence="10">P-loop containing nucleoside triphosphate hydrolase protein</fullName>
    </submittedName>
</protein>
<evidence type="ECO:0000256" key="7">
    <source>
        <dbReference type="ARBA" id="ARBA00023136"/>
    </source>
</evidence>
<dbReference type="SMART" id="SM00382">
    <property type="entry name" value="AAA"/>
    <property type="match status" value="2"/>
</dbReference>
<gene>
    <name evidence="10" type="ORF">DFH05DRAFT_1572764</name>
</gene>
<feature type="transmembrane region" description="Helical" evidence="8">
    <location>
        <begin position="1046"/>
        <end position="1065"/>
    </location>
</feature>
<feature type="transmembrane region" description="Helical" evidence="8">
    <location>
        <begin position="428"/>
        <end position="447"/>
    </location>
</feature>
<feature type="transmembrane region" description="Helical" evidence="8">
    <location>
        <begin position="1272"/>
        <end position="1293"/>
    </location>
</feature>
<dbReference type="SUPFAM" id="SSF52540">
    <property type="entry name" value="P-loop containing nucleoside triphosphate hydrolases"/>
    <property type="match status" value="2"/>
</dbReference>
<keyword evidence="3 8" id="KW-0812">Transmembrane</keyword>
<evidence type="ECO:0000259" key="9">
    <source>
        <dbReference type="PROSITE" id="PS50893"/>
    </source>
</evidence>
<keyword evidence="11" id="KW-1185">Reference proteome</keyword>
<keyword evidence="4" id="KW-0547">Nucleotide-binding</keyword>
<dbReference type="PROSITE" id="PS50893">
    <property type="entry name" value="ABC_TRANSPORTER_2"/>
    <property type="match status" value="2"/>
</dbReference>
<dbReference type="PANTHER" id="PTHR48041:SF119">
    <property type="entry name" value="ROA1P"/>
    <property type="match status" value="1"/>
</dbReference>
<dbReference type="InterPro" id="IPR013525">
    <property type="entry name" value="ABC2_TM"/>
</dbReference>
<feature type="transmembrane region" description="Helical" evidence="8">
    <location>
        <begin position="509"/>
        <end position="533"/>
    </location>
</feature>
<feature type="transmembrane region" description="Helical" evidence="8">
    <location>
        <begin position="625"/>
        <end position="647"/>
    </location>
</feature>
<dbReference type="InterPro" id="IPR003593">
    <property type="entry name" value="AAA+_ATPase"/>
</dbReference>
<comment type="caution">
    <text evidence="10">The sequence shown here is derived from an EMBL/GenBank/DDBJ whole genome shotgun (WGS) entry which is preliminary data.</text>
</comment>
<sequence>MEDDHNTINEEQLEATYGWNIQDTHEERISFSDVAPVDIRLRQVSVDVAIQKGVTEIFNKQRFLLSSDVEAASPKANRILDKISADFPKNSLCAIMGGSGSGKTTLLNLLSRRMRSSTMVLSGSVLYNGSPDISTVTSAYVTQMDLLLPSLTVRETLLYAAALRLPSRVTATERRNLVEEIILELGLKECANTQVGNGASHRGCSGGERRRLSIGVQMLSNPSVLFCDEPTTGLDATSAYQLIKLLKSLASKGRTIICTIHQPRHDIFFLFDRITLLSQGFPVYSGPTNAAVAWFESRVPGSFSEHINPADYLIGIVAVDNRNPEADLKTRTQLHYLVESWMKESLNRFPSTSSANGREISERPAKAVQSAGVWQQIRVLTSRTIRTTIRDPMGLTASWIEAVIMGLVCGLVFLNLPKTLAGIRSREAALYIACGLQGYLVLLYDIYRLTGPTLALFDREHSERVVGVVPWVISTRIARLLLEDVIVPFLFSVIYYFMCGFDVNAVQFFRFYAVVLLNQYIAVSFAMLCAAISRDFAIATLIANLMFTFQSFSCGFFIQAATIPVYVRWIKWVGYCFYGFAALVANEFSGKFYDCPDSGGFTNPACIQYTGDFILENLSFHPNWYTVPVCALFGFVVVFNFMATLLLQFWTVNVQVAGIHTSKDKDTDGAERYQGVSGLKKEKERSKSVDINVDLVDLALTIEKTSLNNGFTKVDIPILHGVTTRFEAGSVNVIMGPSGSGKSSLLNLMALRFKSTPFTRYNSSGSLLLNGSQPDESQLRSLCSYVTQDDNSLLPYLTVREMLRFAAGLRLPGSMNTKQKRDRAEEVIRMMGLNDCADCLIGSEFVKGISGGEKRRVSIAVQVLTEPRILIADEPTSGLDAFTASSILDVLSSLAAEGRTVIITIHQSRSELFCKFGNLLLLAKGGRVAYSGKASSMILYFGHLGYRCPSNCNPSDWALDLVSVDLRDEKAEAVSRVKVEEILEAYEPKPPVGVELNMSDESKQHHYPALSPELIKLKKEPATFFVAFPILIRRGLINFQRQPSLGIARIGQVLGLGLVQALFFAPLKRDYIAASVNIVGAVQEILPLYFVGMLQNVALYPIERDVFYKEHDDGAYSVEAFFAAYVCLEVPFEIASALLYSLLGDIAINLKRTIPMYFIIALNCFCIVSCGESLGIIFNTLFQSTGFALNATSVILSVGTFMGGLMSIDMIGFLQGINYISPLKYATANLLPYTLRGMNFTCDDSQRLTDGQCPLSTGEQVLDLYKLNVDPAPMLGALVVATVVYRIAAYLILRFSRTDFSYLAQTRRYTAKV</sequence>
<keyword evidence="10" id="KW-0378">Hydrolase</keyword>
<dbReference type="InterPro" id="IPR050352">
    <property type="entry name" value="ABCG_transporters"/>
</dbReference>
<keyword evidence="6 8" id="KW-1133">Transmembrane helix</keyword>
<evidence type="ECO:0000256" key="8">
    <source>
        <dbReference type="SAM" id="Phobius"/>
    </source>
</evidence>
<feature type="transmembrane region" description="Helical" evidence="8">
    <location>
        <begin position="1071"/>
        <end position="1099"/>
    </location>
</feature>
<dbReference type="Pfam" id="PF19055">
    <property type="entry name" value="ABC2_membrane_7"/>
    <property type="match status" value="1"/>
</dbReference>
<reference evidence="10 11" key="1">
    <citation type="journal article" date="2023" name="Proc. Natl. Acad. Sci. U.S.A.">
        <title>A global phylogenomic analysis of the shiitake genus Lentinula.</title>
        <authorList>
            <person name="Sierra-Patev S."/>
            <person name="Min B."/>
            <person name="Naranjo-Ortiz M."/>
            <person name="Looney B."/>
            <person name="Konkel Z."/>
            <person name="Slot J.C."/>
            <person name="Sakamoto Y."/>
            <person name="Steenwyk J.L."/>
            <person name="Rokas A."/>
            <person name="Carro J."/>
            <person name="Camarero S."/>
            <person name="Ferreira P."/>
            <person name="Molpeceres G."/>
            <person name="Ruiz-Duenas F.J."/>
            <person name="Serrano A."/>
            <person name="Henrissat B."/>
            <person name="Drula E."/>
            <person name="Hughes K.W."/>
            <person name="Mata J.L."/>
            <person name="Ishikawa N.K."/>
            <person name="Vargas-Isla R."/>
            <person name="Ushijima S."/>
            <person name="Smith C.A."/>
            <person name="Donoghue J."/>
            <person name="Ahrendt S."/>
            <person name="Andreopoulos W."/>
            <person name="He G."/>
            <person name="LaButti K."/>
            <person name="Lipzen A."/>
            <person name="Ng V."/>
            <person name="Riley R."/>
            <person name="Sandor L."/>
            <person name="Barry K."/>
            <person name="Martinez A.T."/>
            <person name="Xiao Y."/>
            <person name="Gibbons J.G."/>
            <person name="Terashima K."/>
            <person name="Grigoriev I.V."/>
            <person name="Hibbett D."/>
        </authorList>
    </citation>
    <scope>NUCLEOTIDE SEQUENCE [LARGE SCALE GENOMIC DNA]</scope>
    <source>
        <strain evidence="10 11">TFB7810</strain>
    </source>
</reference>
<dbReference type="PANTHER" id="PTHR48041">
    <property type="entry name" value="ABC TRANSPORTER G FAMILY MEMBER 28"/>
    <property type="match status" value="1"/>
</dbReference>
<evidence type="ECO:0000256" key="4">
    <source>
        <dbReference type="ARBA" id="ARBA00022741"/>
    </source>
</evidence>
<evidence type="ECO:0000256" key="5">
    <source>
        <dbReference type="ARBA" id="ARBA00022840"/>
    </source>
</evidence>
<dbReference type="Proteomes" id="UP001142393">
    <property type="component" value="Unassembled WGS sequence"/>
</dbReference>
<proteinExistence type="predicted"/>
<feature type="transmembrane region" description="Helical" evidence="8">
    <location>
        <begin position="1194"/>
        <end position="1214"/>
    </location>
</feature>
<feature type="domain" description="ABC transporter" evidence="9">
    <location>
        <begin position="693"/>
        <end position="950"/>
    </location>
</feature>
<evidence type="ECO:0000313" key="11">
    <source>
        <dbReference type="Proteomes" id="UP001142393"/>
    </source>
</evidence>
<dbReference type="Pfam" id="PF01061">
    <property type="entry name" value="ABC2_membrane"/>
    <property type="match status" value="2"/>
</dbReference>
<dbReference type="InterPro" id="IPR003439">
    <property type="entry name" value="ABC_transporter-like_ATP-bd"/>
</dbReference>
<evidence type="ECO:0000256" key="1">
    <source>
        <dbReference type="ARBA" id="ARBA00004141"/>
    </source>
</evidence>
<dbReference type="GO" id="GO:0016020">
    <property type="term" value="C:membrane"/>
    <property type="evidence" value="ECO:0007669"/>
    <property type="project" value="UniProtKB-SubCell"/>
</dbReference>
<dbReference type="Gene3D" id="3.40.50.300">
    <property type="entry name" value="P-loop containing nucleotide triphosphate hydrolases"/>
    <property type="match status" value="2"/>
</dbReference>
<dbReference type="PROSITE" id="PS00211">
    <property type="entry name" value="ABC_TRANSPORTER_1"/>
    <property type="match status" value="2"/>
</dbReference>
<dbReference type="InterPro" id="IPR027417">
    <property type="entry name" value="P-loop_NTPase"/>
</dbReference>
<dbReference type="EMBL" id="JANVFU010000011">
    <property type="protein sequence ID" value="KAJ3741692.1"/>
    <property type="molecule type" value="Genomic_DNA"/>
</dbReference>
<feature type="transmembrane region" description="Helical" evidence="8">
    <location>
        <begin position="565"/>
        <end position="584"/>
    </location>
</feature>
<organism evidence="10 11">
    <name type="scientific">Lentinula detonsa</name>
    <dbReference type="NCBI Taxonomy" id="2804962"/>
    <lineage>
        <taxon>Eukaryota</taxon>
        <taxon>Fungi</taxon>
        <taxon>Dikarya</taxon>
        <taxon>Basidiomycota</taxon>
        <taxon>Agaricomycotina</taxon>
        <taxon>Agaricomycetes</taxon>
        <taxon>Agaricomycetidae</taxon>
        <taxon>Agaricales</taxon>
        <taxon>Marasmiineae</taxon>
        <taxon>Omphalotaceae</taxon>
        <taxon>Lentinula</taxon>
    </lineage>
</organism>
<feature type="transmembrane region" description="Helical" evidence="8">
    <location>
        <begin position="1154"/>
        <end position="1182"/>
    </location>
</feature>
<dbReference type="InterPro" id="IPR043926">
    <property type="entry name" value="ABCG_dom"/>
</dbReference>
<feature type="transmembrane region" description="Helical" evidence="8">
    <location>
        <begin position="477"/>
        <end position="497"/>
    </location>
</feature>
<dbReference type="GO" id="GO:0016887">
    <property type="term" value="F:ATP hydrolysis activity"/>
    <property type="evidence" value="ECO:0007669"/>
    <property type="project" value="InterPro"/>
</dbReference>
<evidence type="ECO:0000256" key="3">
    <source>
        <dbReference type="ARBA" id="ARBA00022692"/>
    </source>
</evidence>
<keyword evidence="2" id="KW-0813">Transport</keyword>
<feature type="domain" description="ABC transporter" evidence="9">
    <location>
        <begin position="64"/>
        <end position="304"/>
    </location>
</feature>
<dbReference type="GO" id="GO:0005524">
    <property type="term" value="F:ATP binding"/>
    <property type="evidence" value="ECO:0007669"/>
    <property type="project" value="UniProtKB-KW"/>
</dbReference>
<dbReference type="InterPro" id="IPR017871">
    <property type="entry name" value="ABC_transporter-like_CS"/>
</dbReference>
<evidence type="ECO:0000313" key="10">
    <source>
        <dbReference type="EMBL" id="KAJ3741692.1"/>
    </source>
</evidence>
<feature type="transmembrane region" description="Helical" evidence="8">
    <location>
        <begin position="539"/>
        <end position="558"/>
    </location>
</feature>
<evidence type="ECO:0000256" key="2">
    <source>
        <dbReference type="ARBA" id="ARBA00022448"/>
    </source>
</evidence>
<feature type="transmembrane region" description="Helical" evidence="8">
    <location>
        <begin position="393"/>
        <end position="416"/>
    </location>
</feature>
<dbReference type="Pfam" id="PF00005">
    <property type="entry name" value="ABC_tran"/>
    <property type="match status" value="2"/>
</dbReference>
<accession>A0A9W8TVL1</accession>
<dbReference type="GO" id="GO:0140359">
    <property type="term" value="F:ABC-type transporter activity"/>
    <property type="evidence" value="ECO:0007669"/>
    <property type="project" value="InterPro"/>
</dbReference>
<feature type="transmembrane region" description="Helical" evidence="8">
    <location>
        <begin position="1120"/>
        <end position="1142"/>
    </location>
</feature>
<name>A0A9W8TVL1_9AGAR</name>
<keyword evidence="7 8" id="KW-0472">Membrane</keyword>